<dbReference type="EMBL" id="AMQN01000641">
    <property type="status" value="NOT_ANNOTATED_CDS"/>
    <property type="molecule type" value="Genomic_DNA"/>
</dbReference>
<dbReference type="EnsemblMetazoa" id="CapteT121102">
    <property type="protein sequence ID" value="CapteP121102"/>
    <property type="gene ID" value="CapteG121102"/>
</dbReference>
<keyword evidence="4" id="KW-0808">Transferase</keyword>
<evidence type="ECO:0000256" key="9">
    <source>
        <dbReference type="ARBA" id="ARBA00023180"/>
    </source>
</evidence>
<accession>R7V998</accession>
<evidence type="ECO:0000256" key="2">
    <source>
        <dbReference type="ARBA" id="ARBA00004922"/>
    </source>
</evidence>
<evidence type="ECO:0000256" key="8">
    <source>
        <dbReference type="ARBA" id="ARBA00023136"/>
    </source>
</evidence>
<reference evidence="13" key="1">
    <citation type="submission" date="2012-12" db="EMBL/GenBank/DDBJ databases">
        <authorList>
            <person name="Hellsten U."/>
            <person name="Grimwood J."/>
            <person name="Chapman J.A."/>
            <person name="Shapiro H."/>
            <person name="Aerts A."/>
            <person name="Otillar R.P."/>
            <person name="Terry A.Y."/>
            <person name="Boore J.L."/>
            <person name="Simakov O."/>
            <person name="Marletaz F."/>
            <person name="Cho S.-J."/>
            <person name="Edsinger-Gonzales E."/>
            <person name="Havlak P."/>
            <person name="Kuo D.-H."/>
            <person name="Larsson T."/>
            <person name="Lv J."/>
            <person name="Arendt D."/>
            <person name="Savage R."/>
            <person name="Osoegawa K."/>
            <person name="de Jong P."/>
            <person name="Lindberg D.R."/>
            <person name="Seaver E.C."/>
            <person name="Weisblat D.A."/>
            <person name="Putnam N.H."/>
            <person name="Grigoriev I.V."/>
            <person name="Rokhsar D.S."/>
        </authorList>
    </citation>
    <scope>NUCLEOTIDE SEQUENCE</scope>
    <source>
        <strain evidence="13">I ESC-2004</strain>
    </source>
</reference>
<evidence type="ECO:0000256" key="1">
    <source>
        <dbReference type="ARBA" id="ARBA00004606"/>
    </source>
</evidence>
<sequence length="299" mass="35057">MPQHRTISVPNVVIPSNISCSKLFDGDKSEVRRIPSELSGYVKIDDDRKQSKWLLNQTQHCNIFHKERLYITSNASISQEEKDFPIAYSMLVYKNPMQVENLLRAIYRPHNFYCIHVDSNAKDDYKRAIRNLTDCFPNVFVPSNCTKVVWGQWGVLEGEMICMRELVKRSKHWKYFINLTGQEFPLRTNLEIVRILKSLNGSNDVEHEDMCRTCPERWKNSYNNSRVIGKKEPPPHEIKIYKGSTHVLLAREFVDFILADRRVKDFYDWLKDTSIPEETFIPTIQFNPHLRAPGTYTGQ</sequence>
<evidence type="ECO:0000256" key="7">
    <source>
        <dbReference type="ARBA" id="ARBA00022989"/>
    </source>
</evidence>
<keyword evidence="8" id="KW-0472">Membrane</keyword>
<dbReference type="GO" id="GO:0016020">
    <property type="term" value="C:membrane"/>
    <property type="evidence" value="ECO:0007669"/>
    <property type="project" value="UniProtKB-SubCell"/>
</dbReference>
<dbReference type="PANTHER" id="PTHR19297">
    <property type="entry name" value="GLYCOSYLTRANSFERASE 14 FAMILY MEMBER"/>
    <property type="match status" value="1"/>
</dbReference>
<dbReference type="GO" id="GO:0008375">
    <property type="term" value="F:acetylglucosaminyltransferase activity"/>
    <property type="evidence" value="ECO:0007669"/>
    <property type="project" value="TreeGrafter"/>
</dbReference>
<keyword evidence="3" id="KW-0328">Glycosyltransferase</keyword>
<evidence type="ECO:0000313" key="13">
    <source>
        <dbReference type="Proteomes" id="UP000014760"/>
    </source>
</evidence>
<evidence type="ECO:0000256" key="5">
    <source>
        <dbReference type="ARBA" id="ARBA00022692"/>
    </source>
</evidence>
<comment type="similarity">
    <text evidence="10">Belongs to the glycosyltransferase 14 family.</text>
</comment>
<keyword evidence="6" id="KW-0735">Signal-anchor</keyword>
<dbReference type="AlphaFoldDB" id="R7V998"/>
<evidence type="ECO:0000256" key="10">
    <source>
        <dbReference type="ARBA" id="ARBA00038150"/>
    </source>
</evidence>
<gene>
    <name evidence="11" type="ORF">CAPTEDRAFT_121102</name>
</gene>
<dbReference type="STRING" id="283909.R7V998"/>
<evidence type="ECO:0000256" key="4">
    <source>
        <dbReference type="ARBA" id="ARBA00022679"/>
    </source>
</evidence>
<dbReference type="Pfam" id="PF02485">
    <property type="entry name" value="Branch"/>
    <property type="match status" value="1"/>
</dbReference>
<evidence type="ECO:0000256" key="3">
    <source>
        <dbReference type="ARBA" id="ARBA00022676"/>
    </source>
</evidence>
<dbReference type="InterPro" id="IPR003406">
    <property type="entry name" value="Glyco_trans_14"/>
</dbReference>
<keyword evidence="5" id="KW-0812">Transmembrane</keyword>
<dbReference type="HOGENOM" id="CLU_032341_1_3_1"/>
<name>R7V998_CAPTE</name>
<keyword evidence="13" id="KW-1185">Reference proteome</keyword>
<comment type="subcellular location">
    <subcellularLocation>
        <location evidence="1">Membrane</location>
        <topology evidence="1">Single-pass type II membrane protein</topology>
    </subcellularLocation>
</comment>
<keyword evidence="9" id="KW-0325">Glycoprotein</keyword>
<evidence type="ECO:0008006" key="14">
    <source>
        <dbReference type="Google" id="ProtNLM"/>
    </source>
</evidence>
<protein>
    <recommendedName>
        <fullName evidence="14">Protein xylosyltransferase</fullName>
    </recommendedName>
</protein>
<dbReference type="PANTHER" id="PTHR19297:SF191">
    <property type="entry name" value="PROTEIN XYLOSYLTRANSFERASE"/>
    <property type="match status" value="1"/>
</dbReference>
<evidence type="ECO:0000256" key="6">
    <source>
        <dbReference type="ARBA" id="ARBA00022968"/>
    </source>
</evidence>
<reference evidence="12" key="3">
    <citation type="submission" date="2015-06" db="UniProtKB">
        <authorList>
            <consortium name="EnsemblMetazoa"/>
        </authorList>
    </citation>
    <scope>IDENTIFICATION</scope>
</reference>
<evidence type="ECO:0000313" key="12">
    <source>
        <dbReference type="EnsemblMetazoa" id="CapteP121102"/>
    </source>
</evidence>
<keyword evidence="7" id="KW-1133">Transmembrane helix</keyword>
<proteinExistence type="inferred from homology"/>
<dbReference type="OrthoDB" id="2019572at2759"/>
<dbReference type="EMBL" id="KB293808">
    <property type="protein sequence ID" value="ELU15423.1"/>
    <property type="molecule type" value="Genomic_DNA"/>
</dbReference>
<organism evidence="11">
    <name type="scientific">Capitella teleta</name>
    <name type="common">Polychaete worm</name>
    <dbReference type="NCBI Taxonomy" id="283909"/>
    <lineage>
        <taxon>Eukaryota</taxon>
        <taxon>Metazoa</taxon>
        <taxon>Spiralia</taxon>
        <taxon>Lophotrochozoa</taxon>
        <taxon>Annelida</taxon>
        <taxon>Polychaeta</taxon>
        <taxon>Sedentaria</taxon>
        <taxon>Scolecida</taxon>
        <taxon>Capitellidae</taxon>
        <taxon>Capitella</taxon>
    </lineage>
</organism>
<reference evidence="11 13" key="2">
    <citation type="journal article" date="2013" name="Nature">
        <title>Insights into bilaterian evolution from three spiralian genomes.</title>
        <authorList>
            <person name="Simakov O."/>
            <person name="Marletaz F."/>
            <person name="Cho S.J."/>
            <person name="Edsinger-Gonzales E."/>
            <person name="Havlak P."/>
            <person name="Hellsten U."/>
            <person name="Kuo D.H."/>
            <person name="Larsson T."/>
            <person name="Lv J."/>
            <person name="Arendt D."/>
            <person name="Savage R."/>
            <person name="Osoegawa K."/>
            <person name="de Jong P."/>
            <person name="Grimwood J."/>
            <person name="Chapman J.A."/>
            <person name="Shapiro H."/>
            <person name="Aerts A."/>
            <person name="Otillar R.P."/>
            <person name="Terry A.Y."/>
            <person name="Boore J.L."/>
            <person name="Grigoriev I.V."/>
            <person name="Lindberg D.R."/>
            <person name="Seaver E.C."/>
            <person name="Weisblat D.A."/>
            <person name="Putnam N.H."/>
            <person name="Rokhsar D.S."/>
        </authorList>
    </citation>
    <scope>NUCLEOTIDE SEQUENCE</scope>
    <source>
        <strain evidence="11 13">I ESC-2004</strain>
    </source>
</reference>
<dbReference type="Proteomes" id="UP000014760">
    <property type="component" value="Unassembled WGS sequence"/>
</dbReference>
<evidence type="ECO:0000313" key="11">
    <source>
        <dbReference type="EMBL" id="ELU15423.1"/>
    </source>
</evidence>
<dbReference type="OMA" id="ICWIDIR"/>
<comment type="pathway">
    <text evidence="2">Protein modification; protein glycosylation.</text>
</comment>